<dbReference type="PANTHER" id="PTHR10457:SF7">
    <property type="entry name" value="GALACTOKINASE-RELATED"/>
    <property type="match status" value="1"/>
</dbReference>
<dbReference type="NCBIfam" id="NF003705">
    <property type="entry name" value="PRK05322.1"/>
    <property type="match status" value="1"/>
</dbReference>
<comment type="subcellular location">
    <subcellularLocation>
        <location evidence="11">Cytoplasm</location>
    </subcellularLocation>
</comment>
<comment type="catalytic activity">
    <reaction evidence="11">
        <text>alpha-D-galactose + ATP = alpha-D-galactose 1-phosphate + ADP + H(+)</text>
        <dbReference type="Rhea" id="RHEA:13553"/>
        <dbReference type="ChEBI" id="CHEBI:15378"/>
        <dbReference type="ChEBI" id="CHEBI:28061"/>
        <dbReference type="ChEBI" id="CHEBI:30616"/>
        <dbReference type="ChEBI" id="CHEBI:58336"/>
        <dbReference type="ChEBI" id="CHEBI:456216"/>
        <dbReference type="EC" id="2.7.1.6"/>
    </reaction>
</comment>
<dbReference type="InterPro" id="IPR000705">
    <property type="entry name" value="Galactokinase"/>
</dbReference>
<feature type="domain" description="GHMP kinase C-terminal" evidence="14">
    <location>
        <begin position="295"/>
        <end position="374"/>
    </location>
</feature>
<proteinExistence type="inferred from homology"/>
<dbReference type="PRINTS" id="PR00959">
    <property type="entry name" value="MEVGALKINASE"/>
</dbReference>
<dbReference type="InterPro" id="IPR006206">
    <property type="entry name" value="Mevalonate/galactokinase"/>
</dbReference>
<dbReference type="SUPFAM" id="SSF55060">
    <property type="entry name" value="GHMP Kinase, C-terminal domain"/>
    <property type="match status" value="1"/>
</dbReference>
<dbReference type="PANTHER" id="PTHR10457">
    <property type="entry name" value="MEVALONATE KINASE/GALACTOKINASE"/>
    <property type="match status" value="1"/>
</dbReference>
<feature type="binding site" evidence="11">
    <location>
        <position position="231"/>
    </location>
    <ligand>
        <name>substrate</name>
    </ligand>
</feature>
<evidence type="ECO:0000256" key="10">
    <source>
        <dbReference type="ARBA" id="ARBA00023277"/>
    </source>
</evidence>
<dbReference type="GO" id="GO:0006012">
    <property type="term" value="P:galactose metabolic process"/>
    <property type="evidence" value="ECO:0007669"/>
    <property type="project" value="UniProtKB-UniRule"/>
</dbReference>
<dbReference type="Pfam" id="PF10509">
    <property type="entry name" value="GalKase_gal_bdg"/>
    <property type="match status" value="1"/>
</dbReference>
<keyword evidence="5 11" id="KW-0547">Nucleotide-binding</keyword>
<feature type="binding site" evidence="11">
    <location>
        <position position="75"/>
    </location>
    <ligand>
        <name>ATP</name>
        <dbReference type="ChEBI" id="CHEBI:30616"/>
    </ligand>
</feature>
<name>A0A0E2E764_TREDN</name>
<dbReference type="Pfam" id="PF08544">
    <property type="entry name" value="GHMP_kinases_C"/>
    <property type="match status" value="1"/>
</dbReference>
<accession>A0A0E2E764</accession>
<evidence type="ECO:0000313" key="16">
    <source>
        <dbReference type="EMBL" id="EMB34167.1"/>
    </source>
</evidence>
<dbReference type="GO" id="GO:0005524">
    <property type="term" value="F:ATP binding"/>
    <property type="evidence" value="ECO:0007669"/>
    <property type="project" value="UniProtKB-UniRule"/>
</dbReference>
<dbReference type="InterPro" id="IPR019539">
    <property type="entry name" value="GalKase_N"/>
</dbReference>
<evidence type="ECO:0000256" key="6">
    <source>
        <dbReference type="ARBA" id="ARBA00022777"/>
    </source>
</evidence>
<dbReference type="Pfam" id="PF00288">
    <property type="entry name" value="GHMP_kinases_N"/>
    <property type="match status" value="1"/>
</dbReference>
<evidence type="ECO:0000256" key="8">
    <source>
        <dbReference type="ARBA" id="ARBA00022842"/>
    </source>
</evidence>
<feature type="site" description="Transition state stabilizer" evidence="11">
    <location>
        <position position="35"/>
    </location>
</feature>
<dbReference type="UniPathway" id="UPA00214"/>
<keyword evidence="2 11" id="KW-0963">Cytoplasm</keyword>
<dbReference type="NCBIfam" id="TIGR00131">
    <property type="entry name" value="gal_kin"/>
    <property type="match status" value="1"/>
</dbReference>
<evidence type="ECO:0000256" key="5">
    <source>
        <dbReference type="ARBA" id="ARBA00022741"/>
    </source>
</evidence>
<feature type="binding site" evidence="11">
    <location>
        <position position="137"/>
    </location>
    <ligand>
        <name>Mg(2+)</name>
        <dbReference type="ChEBI" id="CHEBI:18420"/>
    </ligand>
</feature>
<keyword evidence="4 11" id="KW-0479">Metal-binding</keyword>
<dbReference type="AlphaFoldDB" id="A0A0E2E764"/>
<dbReference type="GO" id="GO:0005829">
    <property type="term" value="C:cytosol"/>
    <property type="evidence" value="ECO:0007669"/>
    <property type="project" value="TreeGrafter"/>
</dbReference>
<dbReference type="GO" id="GO:0000287">
    <property type="term" value="F:magnesium ion binding"/>
    <property type="evidence" value="ECO:0007669"/>
    <property type="project" value="UniProtKB-UniRule"/>
</dbReference>
<evidence type="ECO:0000256" key="3">
    <source>
        <dbReference type="ARBA" id="ARBA00022679"/>
    </source>
</evidence>
<dbReference type="SUPFAM" id="SSF54211">
    <property type="entry name" value="Ribosomal protein S5 domain 2-like"/>
    <property type="match status" value="1"/>
</dbReference>
<keyword evidence="10 11" id="KW-0119">Carbohydrate metabolism</keyword>
<feature type="domain" description="GHMP kinase N-terminal" evidence="13">
    <location>
        <begin position="100"/>
        <end position="189"/>
    </location>
</feature>
<dbReference type="InterPro" id="IPR022963">
    <property type="entry name" value="Galactokinase_bac"/>
</dbReference>
<feature type="binding site" evidence="11">
    <location>
        <begin position="131"/>
        <end position="137"/>
    </location>
    <ligand>
        <name>ATP</name>
        <dbReference type="ChEBI" id="CHEBI:30616"/>
    </ligand>
</feature>
<gene>
    <name evidence="11" type="primary">galK</name>
    <name evidence="16" type="ORF">HMPREF9726_00916</name>
</gene>
<keyword evidence="8 11" id="KW-0460">Magnesium</keyword>
<keyword evidence="7 11" id="KW-0067">ATP-binding</keyword>
<dbReference type="InterPro" id="IPR036554">
    <property type="entry name" value="GHMP_kinase_C_sf"/>
</dbReference>
<keyword evidence="6 11" id="KW-0418">Kinase</keyword>
<dbReference type="HOGENOM" id="CLU_017814_2_1_12"/>
<feature type="binding site" evidence="11">
    <location>
        <position position="169"/>
    </location>
    <ligand>
        <name>Mg(2+)</name>
        <dbReference type="ChEBI" id="CHEBI:18420"/>
    </ligand>
</feature>
<dbReference type="InterPro" id="IPR006204">
    <property type="entry name" value="GHMP_kinase_N_dom"/>
</dbReference>
<protein>
    <recommendedName>
        <fullName evidence="11 12">Galactokinase</fullName>
        <ecNumber evidence="11 12">2.7.1.6</ecNumber>
    </recommendedName>
    <alternativeName>
        <fullName evidence="11">Galactose kinase</fullName>
    </alternativeName>
</protein>
<comment type="caution">
    <text evidence="16">The sequence shown here is derived from an EMBL/GenBank/DDBJ whole genome shotgun (WGS) entry which is preliminary data.</text>
</comment>
<dbReference type="PIRSF" id="PIRSF000530">
    <property type="entry name" value="Galactokinase"/>
    <property type="match status" value="1"/>
</dbReference>
<evidence type="ECO:0000256" key="2">
    <source>
        <dbReference type="ARBA" id="ARBA00022490"/>
    </source>
</evidence>
<feature type="binding site" evidence="11">
    <location>
        <begin position="41"/>
        <end position="44"/>
    </location>
    <ligand>
        <name>substrate</name>
    </ligand>
</feature>
<dbReference type="FunFam" id="3.30.70.890:FF:000001">
    <property type="entry name" value="Galactokinase"/>
    <property type="match status" value="1"/>
</dbReference>
<evidence type="ECO:0000256" key="9">
    <source>
        <dbReference type="ARBA" id="ARBA00023144"/>
    </source>
</evidence>
<evidence type="ECO:0000256" key="12">
    <source>
        <dbReference type="NCBIfam" id="TIGR00131"/>
    </source>
</evidence>
<dbReference type="Proteomes" id="UP000011705">
    <property type="component" value="Chromosome"/>
</dbReference>
<evidence type="ECO:0000256" key="1">
    <source>
        <dbReference type="ARBA" id="ARBA00006566"/>
    </source>
</evidence>
<dbReference type="RefSeq" id="WP_002683817.1">
    <property type="nucleotide sequence ID" value="NZ_CM001795.1"/>
</dbReference>
<reference evidence="16" key="1">
    <citation type="submission" date="2012-01" db="EMBL/GenBank/DDBJ databases">
        <title>The Genome Sequence of Treponema denticola H-22.</title>
        <authorList>
            <consortium name="The Broad Institute Genome Sequencing Platform"/>
            <person name="Earl A."/>
            <person name="Ward D."/>
            <person name="Feldgarden M."/>
            <person name="Gevers D."/>
            <person name="Blanton J.M."/>
            <person name="Fenno C.J."/>
            <person name="Baranova O.V."/>
            <person name="Mathney J."/>
            <person name="Dewhirst F.E."/>
            <person name="Izard J."/>
            <person name="Young S.K."/>
            <person name="Zeng Q."/>
            <person name="Gargeya S."/>
            <person name="Fitzgerald M."/>
            <person name="Haas B."/>
            <person name="Abouelleil A."/>
            <person name="Alvarado L."/>
            <person name="Arachchi H.M."/>
            <person name="Berlin A."/>
            <person name="Chapman S.B."/>
            <person name="Gearin G."/>
            <person name="Goldberg J."/>
            <person name="Griggs A."/>
            <person name="Gujja S."/>
            <person name="Hansen M."/>
            <person name="Heiman D."/>
            <person name="Howarth C."/>
            <person name="Larimer J."/>
            <person name="Lui A."/>
            <person name="MacDonald P.J.P."/>
            <person name="McCowen C."/>
            <person name="Montmayeur A."/>
            <person name="Murphy C."/>
            <person name="Neiman D."/>
            <person name="Pearson M."/>
            <person name="Priest M."/>
            <person name="Roberts A."/>
            <person name="Saif S."/>
            <person name="Shea T."/>
            <person name="Sisk P."/>
            <person name="Stolte C."/>
            <person name="Sykes S."/>
            <person name="Wortman J."/>
            <person name="Nusbaum C."/>
            <person name="Birren B."/>
        </authorList>
    </citation>
    <scope>NUCLEOTIDE SEQUENCE [LARGE SCALE GENOMIC DNA]</scope>
    <source>
        <strain evidence="16">H-22</strain>
    </source>
</reference>
<evidence type="ECO:0000256" key="7">
    <source>
        <dbReference type="ARBA" id="ARBA00022840"/>
    </source>
</evidence>
<keyword evidence="3 11" id="KW-0808">Transferase</keyword>
<keyword evidence="9 11" id="KW-0299">Galactose metabolism</keyword>
<dbReference type="InterPro" id="IPR020568">
    <property type="entry name" value="Ribosomal_Su5_D2-typ_SF"/>
</dbReference>
<organism evidence="16">
    <name type="scientific">Treponema denticola H-22</name>
    <dbReference type="NCBI Taxonomy" id="999432"/>
    <lineage>
        <taxon>Bacteria</taxon>
        <taxon>Pseudomonadati</taxon>
        <taxon>Spirochaetota</taxon>
        <taxon>Spirochaetia</taxon>
        <taxon>Spirochaetales</taxon>
        <taxon>Treponemataceae</taxon>
        <taxon>Treponema</taxon>
    </lineage>
</organism>
<comment type="function">
    <text evidence="11">Catalyzes the transfer of the gamma-phosphate of ATP to D-galactose to form alpha-D-galactose-1-phosphate (Gal-1-P).</text>
</comment>
<comment type="similarity">
    <text evidence="1 11">Belongs to the GHMP kinase family. GalK subfamily.</text>
</comment>
<dbReference type="PRINTS" id="PR00473">
    <property type="entry name" value="GALCTOKINASE"/>
</dbReference>
<dbReference type="GO" id="GO:0004335">
    <property type="term" value="F:galactokinase activity"/>
    <property type="evidence" value="ECO:0007669"/>
    <property type="project" value="UniProtKB-UniRule"/>
</dbReference>
<evidence type="ECO:0000259" key="15">
    <source>
        <dbReference type="Pfam" id="PF10509"/>
    </source>
</evidence>
<evidence type="ECO:0000256" key="4">
    <source>
        <dbReference type="ARBA" id="ARBA00022723"/>
    </source>
</evidence>
<dbReference type="Gene3D" id="3.30.230.10">
    <property type="match status" value="1"/>
</dbReference>
<comment type="pathway">
    <text evidence="11">Carbohydrate metabolism; galactose metabolism.</text>
</comment>
<dbReference type="Gene3D" id="3.30.70.890">
    <property type="entry name" value="GHMP kinase, C-terminal domain"/>
    <property type="match status" value="1"/>
</dbReference>
<evidence type="ECO:0000256" key="11">
    <source>
        <dbReference type="HAMAP-Rule" id="MF_00246"/>
    </source>
</evidence>
<dbReference type="EC" id="2.7.1.6" evidence="11 12"/>
<sequence>MNLKQDTALEDLKDDFISFYGNSEEKIIFAASPARINIIGEHIDYNGGLVLPAAVNLYLRIALRKRKDKKIFYRSMKAEKVFEFELDGNLNFDKENDFANYLNGMFLFLKEKGLKADTGFELLITSDIPQGSGISSSAALELCFGKIISHAFGFELDGIELAKTGRRVENEFLGLKSGIMDQFSIAMGKKNQALLLDTSSLDYEYIPLETEPYRIVIMNSNKPRKLTESKYNERKEECEKALAFLQKKTDINFLCDLSVSDFEKQEQDLTSNLGEKIFRRVRHCITEMDRVRLSAEALKNKDLKLLGGYLNQSHLSLKDDYEVTGKELDALFFAAIKEKSCIGARMTGAGFSGCAISIVHKDGFEEFAERVGKSYMEQTGFTASFFACQASDGVSVISV</sequence>
<dbReference type="HAMAP" id="MF_00246">
    <property type="entry name" value="Galactokinase"/>
    <property type="match status" value="1"/>
</dbReference>
<dbReference type="InterPro" id="IPR013750">
    <property type="entry name" value="GHMP_kinase_C_dom"/>
</dbReference>
<dbReference type="FunFam" id="3.30.230.10:FF:000017">
    <property type="entry name" value="Galactokinase"/>
    <property type="match status" value="1"/>
</dbReference>
<feature type="active site" description="Proton acceptor" evidence="11">
    <location>
        <position position="181"/>
    </location>
</feature>
<dbReference type="EMBL" id="AGDV01000009">
    <property type="protein sequence ID" value="EMB34167.1"/>
    <property type="molecule type" value="Genomic_DNA"/>
</dbReference>
<evidence type="ECO:0000259" key="14">
    <source>
        <dbReference type="Pfam" id="PF08544"/>
    </source>
</evidence>
<dbReference type="InterPro" id="IPR014721">
    <property type="entry name" value="Ribsml_uS5_D2-typ_fold_subgr"/>
</dbReference>
<feature type="domain" description="Galactokinase N-terminal" evidence="15">
    <location>
        <begin position="15"/>
        <end position="65"/>
    </location>
</feature>
<dbReference type="PATRIC" id="fig|999432.5.peg.952"/>
<evidence type="ECO:0000259" key="13">
    <source>
        <dbReference type="Pfam" id="PF00288"/>
    </source>
</evidence>